<dbReference type="EMBL" id="CAXKWB010027737">
    <property type="protein sequence ID" value="CAL4132301.1"/>
    <property type="molecule type" value="Genomic_DNA"/>
</dbReference>
<dbReference type="Proteomes" id="UP001497623">
    <property type="component" value="Unassembled WGS sequence"/>
</dbReference>
<proteinExistence type="predicted"/>
<evidence type="ECO:0000313" key="1">
    <source>
        <dbReference type="EMBL" id="CAL4132301.1"/>
    </source>
</evidence>
<keyword evidence="2" id="KW-1185">Reference proteome</keyword>
<feature type="non-terminal residue" evidence="1">
    <location>
        <position position="151"/>
    </location>
</feature>
<feature type="non-terminal residue" evidence="1">
    <location>
        <position position="1"/>
    </location>
</feature>
<name>A0AAV2RQN6_MEGNR</name>
<sequence>EMVEGVKHVDAPTPEQLKKTAINIATIATGVVASISTIVDIDSCDNVPPRDLKKGMKLDLNTDIEVDNDKEDITDPAELQKCNIKKMTAIEGNKQVEKLEIAIEKLSENVLKKTIVGEDLTVESPNGMVLSMRATKGAENTNETVLGKEGA</sequence>
<reference evidence="1 2" key="1">
    <citation type="submission" date="2024-05" db="EMBL/GenBank/DDBJ databases">
        <authorList>
            <person name="Wallberg A."/>
        </authorList>
    </citation>
    <scope>NUCLEOTIDE SEQUENCE [LARGE SCALE GENOMIC DNA]</scope>
</reference>
<organism evidence="1 2">
    <name type="scientific">Meganyctiphanes norvegica</name>
    <name type="common">Northern krill</name>
    <name type="synonym">Thysanopoda norvegica</name>
    <dbReference type="NCBI Taxonomy" id="48144"/>
    <lineage>
        <taxon>Eukaryota</taxon>
        <taxon>Metazoa</taxon>
        <taxon>Ecdysozoa</taxon>
        <taxon>Arthropoda</taxon>
        <taxon>Crustacea</taxon>
        <taxon>Multicrustacea</taxon>
        <taxon>Malacostraca</taxon>
        <taxon>Eumalacostraca</taxon>
        <taxon>Eucarida</taxon>
        <taxon>Euphausiacea</taxon>
        <taxon>Euphausiidae</taxon>
        <taxon>Meganyctiphanes</taxon>
    </lineage>
</organism>
<comment type="caution">
    <text evidence="1">The sequence shown here is derived from an EMBL/GenBank/DDBJ whole genome shotgun (WGS) entry which is preliminary data.</text>
</comment>
<accession>A0AAV2RQN6</accession>
<evidence type="ECO:0000313" key="2">
    <source>
        <dbReference type="Proteomes" id="UP001497623"/>
    </source>
</evidence>
<gene>
    <name evidence="1" type="ORF">MNOR_LOCUS26981</name>
</gene>
<dbReference type="AlphaFoldDB" id="A0AAV2RQN6"/>
<protein>
    <submittedName>
        <fullName evidence="1">Uncharacterized protein</fullName>
    </submittedName>
</protein>